<evidence type="ECO:0000313" key="4">
    <source>
        <dbReference type="Proteomes" id="UP000824076"/>
    </source>
</evidence>
<reference evidence="3" key="2">
    <citation type="journal article" date="2021" name="PeerJ">
        <title>Extensive microbial diversity within the chicken gut microbiome revealed by metagenomics and culture.</title>
        <authorList>
            <person name="Gilroy R."/>
            <person name="Ravi A."/>
            <person name="Getino M."/>
            <person name="Pursley I."/>
            <person name="Horton D.L."/>
            <person name="Alikhan N.F."/>
            <person name="Baker D."/>
            <person name="Gharbi K."/>
            <person name="Hall N."/>
            <person name="Watson M."/>
            <person name="Adriaenssens E.M."/>
            <person name="Foster-Nyarko E."/>
            <person name="Jarju S."/>
            <person name="Secka A."/>
            <person name="Antonio M."/>
            <person name="Oren A."/>
            <person name="Chaudhuri R.R."/>
            <person name="La Ragione R."/>
            <person name="Hildebrand F."/>
            <person name="Pallen M.J."/>
        </authorList>
    </citation>
    <scope>NUCLEOTIDE SEQUENCE</scope>
    <source>
        <strain evidence="3">17073</strain>
    </source>
</reference>
<dbReference type="AlphaFoldDB" id="A0A9D1IK16"/>
<dbReference type="PANTHER" id="PTHR12558:SF13">
    <property type="entry name" value="CELL DIVISION CYCLE PROTEIN 27 HOMOLOG"/>
    <property type="match status" value="1"/>
</dbReference>
<feature type="domain" description="Ancillary SecYEG translocon subunit/Cell division coordinator CpoB TPR" evidence="2">
    <location>
        <begin position="863"/>
        <end position="964"/>
    </location>
</feature>
<feature type="chain" id="PRO_5039327114" evidence="1">
    <location>
        <begin position="22"/>
        <end position="988"/>
    </location>
</feature>
<organism evidence="3 4">
    <name type="scientific">Candidatus Limisoma intestinavium</name>
    <dbReference type="NCBI Taxonomy" id="2840856"/>
    <lineage>
        <taxon>Bacteria</taxon>
        <taxon>Pseudomonadati</taxon>
        <taxon>Bacteroidota</taxon>
        <taxon>Bacteroidia</taxon>
        <taxon>Bacteroidales</taxon>
        <taxon>Candidatus Limisoma</taxon>
    </lineage>
</organism>
<dbReference type="SMART" id="SM00028">
    <property type="entry name" value="TPR"/>
    <property type="match status" value="13"/>
</dbReference>
<evidence type="ECO:0000256" key="1">
    <source>
        <dbReference type="SAM" id="SignalP"/>
    </source>
</evidence>
<dbReference type="SUPFAM" id="SSF48452">
    <property type="entry name" value="TPR-like"/>
    <property type="match status" value="3"/>
</dbReference>
<dbReference type="InterPro" id="IPR019734">
    <property type="entry name" value="TPR_rpt"/>
</dbReference>
<name>A0A9D1IK16_9BACT</name>
<protein>
    <submittedName>
        <fullName evidence="3">Tetratricopeptide repeat protein</fullName>
    </submittedName>
</protein>
<evidence type="ECO:0000313" key="3">
    <source>
        <dbReference type="EMBL" id="HIU38493.1"/>
    </source>
</evidence>
<evidence type="ECO:0000259" key="2">
    <source>
        <dbReference type="Pfam" id="PF09976"/>
    </source>
</evidence>
<dbReference type="Proteomes" id="UP000824076">
    <property type="component" value="Unassembled WGS sequence"/>
</dbReference>
<feature type="signal peptide" evidence="1">
    <location>
        <begin position="1"/>
        <end position="21"/>
    </location>
</feature>
<dbReference type="EMBL" id="DVMS01000065">
    <property type="protein sequence ID" value="HIU38493.1"/>
    <property type="molecule type" value="Genomic_DNA"/>
</dbReference>
<dbReference type="Gene3D" id="1.25.40.10">
    <property type="entry name" value="Tetratricopeptide repeat domain"/>
    <property type="match status" value="7"/>
</dbReference>
<reference evidence="3" key="1">
    <citation type="submission" date="2020-10" db="EMBL/GenBank/DDBJ databases">
        <authorList>
            <person name="Gilroy R."/>
        </authorList>
    </citation>
    <scope>NUCLEOTIDE SEQUENCE</scope>
    <source>
        <strain evidence="3">17073</strain>
    </source>
</reference>
<proteinExistence type="predicted"/>
<keyword evidence="1" id="KW-0732">Signal</keyword>
<sequence length="988" mass="110089">MNKYKFALLCAAALFAPASKGAVTSANADGYLDRAVRMYVGHNYEGCLDQLSQLLRMDISDSMREEAKLYFNLANFHLNNFDPLAISPASAHRHEMNFVEGNSLFYNENYKAAVVEFEKVPETAFDKETRADLRYRKAFSYIQVGDIDKAAICLDKLKGVSRYKEETTYYTAFIDYSKGDYEKAADGFRSAAKSAKFRDEARFYLCQIMFEDGDYAGVQAEAADLLSVELPDTMKTELRRIAGESEYHLGNMENASKLLHEYVDALIDYAPERSSCYILGVCEYRNGNYEAAKEFLGAATNADDEMSQSAYLYAGQACLREGDVDAASIAFEKAYRMPYDQTVRETAFYNYAVAQSRGGRTPFSGTVKLFQDFLNDFPDSRYASEAENYIINAYLTEKDYDNALASIEAVKRPSEKMLRAKQDVLYRLGMREAANRKTDQAIAYLLRADSLAACDSKIAAETSLWLAELYYKKGNYAEAETRYSDYFANADRVSPNRAKASYGLGYARYQLRKYAEAEKAFGEAASALSPALQADAYCRIADCRYYRRDFSGAEAAYDKAFALDAGRSDYALFQKGMMRGMQRDQEGKIALMNRVVADYPQTTFAPKAVYEKSQALESLGKYGQAVDNFKALIADYPQSAEARQGQLQLALLLNAMGKTAESREQYESLVRKYPSSEEAKVAIDDLKRIYAAEGRLNDFSQFLASAGIANRLDENEMASLTFEAAENSYLETGDAARVKTFLEQYPDDSNAGQAAYYVAEAASAQGDNEEALIYVDRALASAPDAAFAESALGMQGELRLERGEYATAKDSFEKLLQKATSAFSTQRAQVGLLRAAVGEGHYEDAARYAEPLLSSAGLSADLRAEVLYARATARAKAGDEDAAIADYAELTDKNSETLYGSIAAIDLGTIYYNRGDYKNAETTIDKLIDSASPHQYWMARGFILLSDVYAKQGDNFKAREYLESLRSNYPGKEAEIFDMIDKRLSVLK</sequence>
<accession>A0A9D1IK16</accession>
<dbReference type="PANTHER" id="PTHR12558">
    <property type="entry name" value="CELL DIVISION CYCLE 16,23,27"/>
    <property type="match status" value="1"/>
</dbReference>
<gene>
    <name evidence="3" type="ORF">IAD18_02360</name>
</gene>
<dbReference type="InterPro" id="IPR018704">
    <property type="entry name" value="SecYEG/CpoB_TPR"/>
</dbReference>
<dbReference type="Pfam" id="PF09976">
    <property type="entry name" value="TPR_21"/>
    <property type="match status" value="1"/>
</dbReference>
<dbReference type="InterPro" id="IPR011990">
    <property type="entry name" value="TPR-like_helical_dom_sf"/>
</dbReference>
<dbReference type="Pfam" id="PF13432">
    <property type="entry name" value="TPR_16"/>
    <property type="match status" value="3"/>
</dbReference>
<comment type="caution">
    <text evidence="3">The sequence shown here is derived from an EMBL/GenBank/DDBJ whole genome shotgun (WGS) entry which is preliminary data.</text>
</comment>